<organism evidence="2 3">
    <name type="scientific">Brucella anthropi</name>
    <name type="common">Ochrobactrum anthropi</name>
    <dbReference type="NCBI Taxonomy" id="529"/>
    <lineage>
        <taxon>Bacteria</taxon>
        <taxon>Pseudomonadati</taxon>
        <taxon>Pseudomonadota</taxon>
        <taxon>Alphaproteobacteria</taxon>
        <taxon>Hyphomicrobiales</taxon>
        <taxon>Brucellaceae</taxon>
        <taxon>Brucella/Ochrobactrum group</taxon>
        <taxon>Brucella</taxon>
    </lineage>
</organism>
<dbReference type="SUPFAM" id="SSF51735">
    <property type="entry name" value="NAD(P)-binding Rossmann-fold domains"/>
    <property type="match status" value="1"/>
</dbReference>
<dbReference type="EMBL" id="WBWS01000041">
    <property type="protein sequence ID" value="KAB2759583.1"/>
    <property type="molecule type" value="Genomic_DNA"/>
</dbReference>
<dbReference type="PIRSF" id="PIRSF001439">
    <property type="entry name" value="CryM"/>
    <property type="match status" value="1"/>
</dbReference>
<gene>
    <name evidence="2" type="ORF">F9L04_24380</name>
</gene>
<dbReference type="InterPro" id="IPR003462">
    <property type="entry name" value="ODC_Mu_crystall"/>
</dbReference>
<dbReference type="PANTHER" id="PTHR13812">
    <property type="entry name" value="KETIMINE REDUCTASE MU-CRYSTALLIN"/>
    <property type="match status" value="1"/>
</dbReference>
<dbReference type="InterPro" id="IPR036291">
    <property type="entry name" value="NAD(P)-bd_dom_sf"/>
</dbReference>
<name>A0A6L3YYQ6_BRUAN</name>
<dbReference type="PANTHER" id="PTHR13812:SF19">
    <property type="entry name" value="KETIMINE REDUCTASE MU-CRYSTALLIN"/>
    <property type="match status" value="1"/>
</dbReference>
<dbReference type="Gene3D" id="3.40.50.720">
    <property type="entry name" value="NAD(P)-binding Rossmann-like Domain"/>
    <property type="match status" value="1"/>
</dbReference>
<sequence>MIGSDLKIINAEETATALPYRALIDALQAGFVTGCTAPVRHHHHMDKICEPNATLLLMPAWSKPSDPDQFLGVKLVTVVPGNTSRGLPSLTSTYILYDGITGQQLALMDGNVITARRTVATSALAARYLAREDSKVLLVVGAGRVASQIPAAYRAVRPIEKVIVWDINAEGAATFARSLNEMGIEAVAMTDLQNAVGVADIISSATLATAPLIKGEWVRRGTHIDLIGGFTPKMREADDAALKMARTFVDTSEALHEAGDLVQPIQDGVVTADHIRGTLADLANAKLDGRTSADEITYFKAVGSALADLVAARMVFNVVRT</sequence>
<dbReference type="NCBIfam" id="NF004793">
    <property type="entry name" value="PRK06141.1"/>
    <property type="match status" value="1"/>
</dbReference>
<dbReference type="Gene3D" id="3.30.1780.10">
    <property type="entry name" value="ornithine cyclodeaminase, domain 1"/>
    <property type="match status" value="1"/>
</dbReference>
<dbReference type="Proteomes" id="UP000481876">
    <property type="component" value="Unassembled WGS sequence"/>
</dbReference>
<protein>
    <submittedName>
        <fullName evidence="2">Ornithine cyclodeaminase family protein</fullName>
    </submittedName>
</protein>
<dbReference type="GO" id="GO:0016491">
    <property type="term" value="F:oxidoreductase activity"/>
    <property type="evidence" value="ECO:0007669"/>
    <property type="project" value="UniProtKB-ARBA"/>
</dbReference>
<accession>A0A6L3YYQ6</accession>
<proteinExistence type="inferred from homology"/>
<comment type="caution">
    <text evidence="2">The sequence shown here is derived from an EMBL/GenBank/DDBJ whole genome shotgun (WGS) entry which is preliminary data.</text>
</comment>
<evidence type="ECO:0000313" key="2">
    <source>
        <dbReference type="EMBL" id="KAB2759583.1"/>
    </source>
</evidence>
<dbReference type="GO" id="GO:0019752">
    <property type="term" value="P:carboxylic acid metabolic process"/>
    <property type="evidence" value="ECO:0007669"/>
    <property type="project" value="UniProtKB-ARBA"/>
</dbReference>
<dbReference type="AlphaFoldDB" id="A0A6L3YYQ6"/>
<dbReference type="FunFam" id="3.40.50.720:FF:000311">
    <property type="entry name" value="Ornithine cyclodeaminase"/>
    <property type="match status" value="1"/>
</dbReference>
<evidence type="ECO:0000256" key="1">
    <source>
        <dbReference type="ARBA" id="ARBA00008903"/>
    </source>
</evidence>
<evidence type="ECO:0000313" key="3">
    <source>
        <dbReference type="Proteomes" id="UP000481876"/>
    </source>
</evidence>
<dbReference type="Pfam" id="PF02423">
    <property type="entry name" value="OCD_Mu_crystall"/>
    <property type="match status" value="1"/>
</dbReference>
<dbReference type="InterPro" id="IPR023401">
    <property type="entry name" value="ODC_N"/>
</dbReference>
<dbReference type="RefSeq" id="WP_151664440.1">
    <property type="nucleotide sequence ID" value="NZ_WBWS01000041.1"/>
</dbReference>
<dbReference type="GO" id="GO:0005737">
    <property type="term" value="C:cytoplasm"/>
    <property type="evidence" value="ECO:0007669"/>
    <property type="project" value="TreeGrafter"/>
</dbReference>
<comment type="similarity">
    <text evidence="1">Belongs to the ornithine cyclodeaminase/mu-crystallin family.</text>
</comment>
<reference evidence="2 3" key="1">
    <citation type="submission" date="2019-09" db="EMBL/GenBank/DDBJ databases">
        <title>Taxonomic organization of the family Brucellaceae based on a phylogenomic approach.</title>
        <authorList>
            <person name="Leclercq S."/>
            <person name="Cloeckaert A."/>
            <person name="Zygmunt M.S."/>
        </authorList>
    </citation>
    <scope>NUCLEOTIDE SEQUENCE [LARGE SCALE GENOMIC DNA]</scope>
    <source>
        <strain evidence="2 3">LMG 3313</strain>
    </source>
</reference>